<feature type="domain" description="Carbohydrate-binding" evidence="1">
    <location>
        <begin position="23"/>
        <end position="214"/>
    </location>
</feature>
<protein>
    <recommendedName>
        <fullName evidence="1">Carbohydrate-binding domain-containing protein</fullName>
    </recommendedName>
</protein>
<dbReference type="Gene3D" id="2.60.40.1190">
    <property type="match status" value="1"/>
</dbReference>
<dbReference type="InterPro" id="IPR010502">
    <property type="entry name" value="Carb-bd_dom_fam9"/>
</dbReference>
<evidence type="ECO:0000313" key="2">
    <source>
        <dbReference type="EMBL" id="VAW23351.1"/>
    </source>
</evidence>
<dbReference type="SUPFAM" id="SSF49344">
    <property type="entry name" value="CBD9-like"/>
    <property type="match status" value="1"/>
</dbReference>
<dbReference type="EMBL" id="UOEP01000192">
    <property type="protein sequence ID" value="VAW23351.1"/>
    <property type="molecule type" value="Genomic_DNA"/>
</dbReference>
<dbReference type="GO" id="GO:0004553">
    <property type="term" value="F:hydrolase activity, hydrolyzing O-glycosyl compounds"/>
    <property type="evidence" value="ECO:0007669"/>
    <property type="project" value="InterPro"/>
</dbReference>
<sequence>MKKIVAKEIKPNKPANIKEAGHLLESQTISHPINILNWKEFDYQPKVAFRIGHTDNEVWLKYYVSEKYIRAMEEKTNGDVYKDSCVEFFISLDKENYYNFEFNCIGTKHVAYGPGRHERELVSPEILEAIKTDSSLGSLPFEEKAGQHNWEMTIIIPLSCFAYSNLKSLKGLKATANFYKCGDETSEPHYVTWNPVGTEHPDYHRPEFFGGLYFE</sequence>
<reference evidence="2" key="1">
    <citation type="submission" date="2018-06" db="EMBL/GenBank/DDBJ databases">
        <authorList>
            <person name="Zhirakovskaya E."/>
        </authorList>
    </citation>
    <scope>NUCLEOTIDE SEQUENCE</scope>
</reference>
<dbReference type="GO" id="GO:0030246">
    <property type="term" value="F:carbohydrate binding"/>
    <property type="evidence" value="ECO:0007669"/>
    <property type="project" value="InterPro"/>
</dbReference>
<dbReference type="CDD" id="cd09620">
    <property type="entry name" value="CBM9_like_3"/>
    <property type="match status" value="1"/>
</dbReference>
<gene>
    <name evidence="2" type="ORF">MNBD_BACTEROID01-2517</name>
</gene>
<dbReference type="AlphaFoldDB" id="A0A3B0TX69"/>
<evidence type="ECO:0000259" key="1">
    <source>
        <dbReference type="Pfam" id="PF16011"/>
    </source>
</evidence>
<name>A0A3B0TX69_9ZZZZ</name>
<dbReference type="Pfam" id="PF16011">
    <property type="entry name" value="CBM9_2"/>
    <property type="match status" value="1"/>
</dbReference>
<proteinExistence type="predicted"/>
<dbReference type="GO" id="GO:0016052">
    <property type="term" value="P:carbohydrate catabolic process"/>
    <property type="evidence" value="ECO:0007669"/>
    <property type="project" value="InterPro"/>
</dbReference>
<accession>A0A3B0TX69</accession>
<organism evidence="2">
    <name type="scientific">hydrothermal vent metagenome</name>
    <dbReference type="NCBI Taxonomy" id="652676"/>
    <lineage>
        <taxon>unclassified sequences</taxon>
        <taxon>metagenomes</taxon>
        <taxon>ecological metagenomes</taxon>
    </lineage>
</organism>